<keyword evidence="2" id="KW-1185">Reference proteome</keyword>
<organism evidence="1 2">
    <name type="scientific">Caerostris extrusa</name>
    <name type="common">Bark spider</name>
    <name type="synonym">Caerostris bankana</name>
    <dbReference type="NCBI Taxonomy" id="172846"/>
    <lineage>
        <taxon>Eukaryota</taxon>
        <taxon>Metazoa</taxon>
        <taxon>Ecdysozoa</taxon>
        <taxon>Arthropoda</taxon>
        <taxon>Chelicerata</taxon>
        <taxon>Arachnida</taxon>
        <taxon>Araneae</taxon>
        <taxon>Araneomorphae</taxon>
        <taxon>Entelegynae</taxon>
        <taxon>Araneoidea</taxon>
        <taxon>Araneidae</taxon>
        <taxon>Caerostris</taxon>
    </lineage>
</organism>
<proteinExistence type="predicted"/>
<sequence length="72" mass="7813">MTSVQLVIYLEQDGKAQNENRAVGRDGASTCFLSAVGFSNGQGASQRDFSQKPEAFLSSLNRGESTFAFPYE</sequence>
<name>A0AAV4QSK5_CAEEX</name>
<protein>
    <submittedName>
        <fullName evidence="1">Uncharacterized protein</fullName>
    </submittedName>
</protein>
<reference evidence="1 2" key="1">
    <citation type="submission" date="2021-06" db="EMBL/GenBank/DDBJ databases">
        <title>Caerostris extrusa draft genome.</title>
        <authorList>
            <person name="Kono N."/>
            <person name="Arakawa K."/>
        </authorList>
    </citation>
    <scope>NUCLEOTIDE SEQUENCE [LARGE SCALE GENOMIC DNA]</scope>
</reference>
<gene>
    <name evidence="1" type="ORF">CEXT_186611</name>
</gene>
<evidence type="ECO:0000313" key="2">
    <source>
        <dbReference type="Proteomes" id="UP001054945"/>
    </source>
</evidence>
<dbReference type="Proteomes" id="UP001054945">
    <property type="component" value="Unassembled WGS sequence"/>
</dbReference>
<evidence type="ECO:0000313" key="1">
    <source>
        <dbReference type="EMBL" id="GIY12465.1"/>
    </source>
</evidence>
<dbReference type="EMBL" id="BPLR01006795">
    <property type="protein sequence ID" value="GIY12465.1"/>
    <property type="molecule type" value="Genomic_DNA"/>
</dbReference>
<comment type="caution">
    <text evidence="1">The sequence shown here is derived from an EMBL/GenBank/DDBJ whole genome shotgun (WGS) entry which is preliminary data.</text>
</comment>
<accession>A0AAV4QSK5</accession>
<dbReference type="AlphaFoldDB" id="A0AAV4QSK5"/>